<proteinExistence type="predicted"/>
<evidence type="ECO:0000313" key="1">
    <source>
        <dbReference type="EMBL" id="PKA46016.1"/>
    </source>
</evidence>
<sequence length="52" mass="5803">MLEEATLTRYAFQLMARMNFFEKSISKIGPIIVTTALKLVIQTKAATSKILA</sequence>
<accession>A0A2H9ZRU6</accession>
<evidence type="ECO:0000313" key="2">
    <source>
        <dbReference type="Proteomes" id="UP000236161"/>
    </source>
</evidence>
<protein>
    <submittedName>
        <fullName evidence="1">Uncharacterized protein</fullName>
    </submittedName>
</protein>
<name>A0A2H9ZRU6_9ASPA</name>
<reference evidence="1 2" key="1">
    <citation type="journal article" date="2017" name="Nature">
        <title>The Apostasia genome and the evolution of orchids.</title>
        <authorList>
            <person name="Zhang G.Q."/>
            <person name="Liu K.W."/>
            <person name="Li Z."/>
            <person name="Lohaus R."/>
            <person name="Hsiao Y.Y."/>
            <person name="Niu S.C."/>
            <person name="Wang J.Y."/>
            <person name="Lin Y.C."/>
            <person name="Xu Q."/>
            <person name="Chen L.J."/>
            <person name="Yoshida K."/>
            <person name="Fujiwara S."/>
            <person name="Wang Z.W."/>
            <person name="Zhang Y.Q."/>
            <person name="Mitsuda N."/>
            <person name="Wang M."/>
            <person name="Liu G.H."/>
            <person name="Pecoraro L."/>
            <person name="Huang H.X."/>
            <person name="Xiao X.J."/>
            <person name="Lin M."/>
            <person name="Wu X.Y."/>
            <person name="Wu W.L."/>
            <person name="Chen Y.Y."/>
            <person name="Chang S.B."/>
            <person name="Sakamoto S."/>
            <person name="Ohme-Takagi M."/>
            <person name="Yagi M."/>
            <person name="Zeng S.J."/>
            <person name="Shen C.Y."/>
            <person name="Yeh C.M."/>
            <person name="Luo Y.B."/>
            <person name="Tsai W.C."/>
            <person name="Van de Peer Y."/>
            <person name="Liu Z.J."/>
        </authorList>
    </citation>
    <scope>NUCLEOTIDE SEQUENCE [LARGE SCALE GENOMIC DNA]</scope>
    <source>
        <strain evidence="2">cv. Shenzhen</strain>
        <tissue evidence="1">Stem</tissue>
    </source>
</reference>
<dbReference type="AlphaFoldDB" id="A0A2H9ZRU6"/>
<dbReference type="Proteomes" id="UP000236161">
    <property type="component" value="Unassembled WGS sequence"/>
</dbReference>
<gene>
    <name evidence="1" type="ORF">AXF42_Ash021542</name>
</gene>
<keyword evidence="2" id="KW-1185">Reference proteome</keyword>
<dbReference type="EMBL" id="KZ454579">
    <property type="protein sequence ID" value="PKA46016.1"/>
    <property type="molecule type" value="Genomic_DNA"/>
</dbReference>
<organism evidence="1 2">
    <name type="scientific">Apostasia shenzhenica</name>
    <dbReference type="NCBI Taxonomy" id="1088818"/>
    <lineage>
        <taxon>Eukaryota</taxon>
        <taxon>Viridiplantae</taxon>
        <taxon>Streptophyta</taxon>
        <taxon>Embryophyta</taxon>
        <taxon>Tracheophyta</taxon>
        <taxon>Spermatophyta</taxon>
        <taxon>Magnoliopsida</taxon>
        <taxon>Liliopsida</taxon>
        <taxon>Asparagales</taxon>
        <taxon>Orchidaceae</taxon>
        <taxon>Apostasioideae</taxon>
        <taxon>Apostasia</taxon>
    </lineage>
</organism>